<reference evidence="2" key="1">
    <citation type="submission" date="2023-03" db="EMBL/GenBank/DDBJ databases">
        <title>Massive genome expansion in bonnet fungi (Mycena s.s.) driven by repeated elements and novel gene families across ecological guilds.</title>
        <authorList>
            <consortium name="Lawrence Berkeley National Laboratory"/>
            <person name="Harder C.B."/>
            <person name="Miyauchi S."/>
            <person name="Viragh M."/>
            <person name="Kuo A."/>
            <person name="Thoen E."/>
            <person name="Andreopoulos B."/>
            <person name="Lu D."/>
            <person name="Skrede I."/>
            <person name="Drula E."/>
            <person name="Henrissat B."/>
            <person name="Morin E."/>
            <person name="Kohler A."/>
            <person name="Barry K."/>
            <person name="LaButti K."/>
            <person name="Morin E."/>
            <person name="Salamov A."/>
            <person name="Lipzen A."/>
            <person name="Mereny Z."/>
            <person name="Hegedus B."/>
            <person name="Baldrian P."/>
            <person name="Stursova M."/>
            <person name="Weitz H."/>
            <person name="Taylor A."/>
            <person name="Grigoriev I.V."/>
            <person name="Nagy L.G."/>
            <person name="Martin F."/>
            <person name="Kauserud H."/>
        </authorList>
    </citation>
    <scope>NUCLEOTIDE SEQUENCE</scope>
    <source>
        <strain evidence="2">9144</strain>
    </source>
</reference>
<evidence type="ECO:0000313" key="3">
    <source>
        <dbReference type="Proteomes" id="UP001219525"/>
    </source>
</evidence>
<dbReference type="EMBL" id="JARJCW010000001">
    <property type="protein sequence ID" value="KAJ7229935.1"/>
    <property type="molecule type" value="Genomic_DNA"/>
</dbReference>
<evidence type="ECO:0000313" key="2">
    <source>
        <dbReference type="EMBL" id="KAJ7229935.1"/>
    </source>
</evidence>
<keyword evidence="3" id="KW-1185">Reference proteome</keyword>
<organism evidence="2 3">
    <name type="scientific">Mycena pura</name>
    <dbReference type="NCBI Taxonomy" id="153505"/>
    <lineage>
        <taxon>Eukaryota</taxon>
        <taxon>Fungi</taxon>
        <taxon>Dikarya</taxon>
        <taxon>Basidiomycota</taxon>
        <taxon>Agaricomycotina</taxon>
        <taxon>Agaricomycetes</taxon>
        <taxon>Agaricomycetidae</taxon>
        <taxon>Agaricales</taxon>
        <taxon>Marasmiineae</taxon>
        <taxon>Mycenaceae</taxon>
        <taxon>Mycena</taxon>
    </lineage>
</organism>
<dbReference type="Proteomes" id="UP001219525">
    <property type="component" value="Unassembled WGS sequence"/>
</dbReference>
<evidence type="ECO:0000256" key="1">
    <source>
        <dbReference type="SAM" id="MobiDB-lite"/>
    </source>
</evidence>
<name>A0AAD6YUL8_9AGAR</name>
<accession>A0AAD6YUL8</accession>
<feature type="region of interest" description="Disordered" evidence="1">
    <location>
        <begin position="121"/>
        <end position="255"/>
    </location>
</feature>
<feature type="region of interest" description="Disordered" evidence="1">
    <location>
        <begin position="565"/>
        <end position="587"/>
    </location>
</feature>
<comment type="caution">
    <text evidence="2">The sequence shown here is derived from an EMBL/GenBank/DDBJ whole genome shotgun (WGS) entry which is preliminary data.</text>
</comment>
<proteinExistence type="predicted"/>
<protein>
    <submittedName>
        <fullName evidence="2">Uncharacterized protein</fullName>
    </submittedName>
</protein>
<gene>
    <name evidence="2" type="ORF">GGX14DRAFT_383896</name>
</gene>
<feature type="compositionally biased region" description="Acidic residues" evidence="1">
    <location>
        <begin position="206"/>
        <end position="216"/>
    </location>
</feature>
<dbReference type="AlphaFoldDB" id="A0AAD6YUL8"/>
<sequence length="587" mass="63825">MAPKLPKIVAIPSDAWPPFNHVDFANLAFYLRNTGALGKYLPSDVKKAIQRGFPSIRFFCKAFDRRIWPPDVACFLEGFRNLLTYLSDSRKAYPSEWDRIPYPELLGLDILPVPSSFVIPTMQPPTDDELQGAPDLPQFVPSDSPTPPPPSMSRSSQVGPRVASVIAVKSSKTKTSRPAPTPAYIDKSDPIVPSASRSKRTMAQLDAEDTEDDSEDGSPPVRIKVEPVAKKARRGSPDEEEDNVDDEERSVPELDTSRYLVHTRLSATGDMAERRGARAPNPAKASQALQEAFTALLKTGVKQGEARVNVDLAQDEQVFLQLVKKTNGHAYTFHSGLGNTTRRHFTDEEKAHKTIVGPIELIDANKVSELSFANANIPSSPCITCVLCRRDCQPLGLGAPCGTCVVKKDKKCSHAAPVADLVAFYLDLAREHAVVSDLTEVLIDQLLNRLDAASESSRLHRRTMEELSALVEHFANHVRDCVKHLGPDGFQARFKNSHPDNPVVELVDMFIQEHNYRVAGVAVDAIGSPIGPDIIPTSSLSPPKSVYFANGGPASVRALKAQGLGVEGGSKSTGEDIEMSTTSGPGS</sequence>
<feature type="compositionally biased region" description="Acidic residues" evidence="1">
    <location>
        <begin position="238"/>
        <end position="248"/>
    </location>
</feature>